<dbReference type="OrthoDB" id="107658at2"/>
<sequence length="618" mass="60517">MNNVAKKIEAILLSTLTLLVAGCGTGLSHVAESVPQGGGSAIVVNGSFHGGQQPIVGATVQLYAVGTRGLYSPATPLIGTTVVTDANGGFNIAGKWDCTSNTNTYGVNPLIYIVGTGGNPGLGGTVNNTASALMAAIGPCSSFTSTSYVSVNELTTVAATFALAPFMGSYAQIGASGTNAPGLVNAFQTASLLVNPSSGTMPGPNLPTNATMPTSEIATLADILSLCVNSNGTDGNCAAVFAAAKPSGGSTPANTIAAALDIAQNPGNNVTQLFNLAPATGPYQPLLPQAPNDWTVAVNYTGGGLNSPGGLAVDASGNIWVANAGGNSVTELSNTGALLTGSAGYTGSGNILGAQAIAVDRTGNVWVADTLLSSVVKLTLSSGIIQSNASYTAGGIDGPTALALDSHSNVWVSNFAGASVTELNSSGVAVGGSPLTANGTLRSPFGIAGDLAGNMWVTDNAGSNVAEFSNSQTLLSGAGYTDGSMIAPEGIGIDTSGEAWIADNGVNSVSLLSPNGAASPYSPLHGGGLSMPAAVAVDGNGAIWVVNSTTNGSLTKLSATQGTAISPSTGYGVLHAPDGVAVDPSGSVWTANSGDSSVSEFVGIAGPAPAPLAILVGP</sequence>
<dbReference type="InterPro" id="IPR050952">
    <property type="entry name" value="TRIM-NHL_E3_ligases"/>
</dbReference>
<dbReference type="Pfam" id="PF24684">
    <property type="entry name" value="Vgb_lyase"/>
    <property type="match status" value="1"/>
</dbReference>
<dbReference type="InterPro" id="IPR011042">
    <property type="entry name" value="6-blade_b-propeller_TolB-like"/>
</dbReference>
<reference evidence="1 2" key="1">
    <citation type="submission" date="2017-06" db="EMBL/GenBank/DDBJ databases">
        <authorList>
            <person name="Kim H.J."/>
            <person name="Triplett B.A."/>
        </authorList>
    </citation>
    <scope>NUCLEOTIDE SEQUENCE [LARGE SCALE GENOMIC DNA]</scope>
    <source>
        <strain evidence="1 2">DSM 18704</strain>
    </source>
</reference>
<dbReference type="Gene3D" id="2.120.10.30">
    <property type="entry name" value="TolB, C-terminal domain"/>
    <property type="match status" value="1"/>
</dbReference>
<proteinExistence type="predicted"/>
<dbReference type="SUPFAM" id="SSF63829">
    <property type="entry name" value="Calcium-dependent phosphotriesterase"/>
    <property type="match status" value="1"/>
</dbReference>
<dbReference type="PANTHER" id="PTHR24104:SF25">
    <property type="entry name" value="PROTEIN LIN-41"/>
    <property type="match status" value="1"/>
</dbReference>
<gene>
    <name evidence="1" type="ORF">SAMN05421770_10271</name>
</gene>
<keyword evidence="2" id="KW-1185">Reference proteome</keyword>
<keyword evidence="1" id="KW-0456">Lyase</keyword>
<accession>A0A239GUZ9</accession>
<dbReference type="RefSeq" id="WP_142988246.1">
    <property type="nucleotide sequence ID" value="NZ_FZOU01000002.1"/>
</dbReference>
<dbReference type="PANTHER" id="PTHR24104">
    <property type="entry name" value="E3 UBIQUITIN-PROTEIN LIGASE NHLRC1-RELATED"/>
    <property type="match status" value="1"/>
</dbReference>
<dbReference type="SUPFAM" id="SSF101898">
    <property type="entry name" value="NHL repeat"/>
    <property type="match status" value="1"/>
</dbReference>
<dbReference type="CDD" id="cd05819">
    <property type="entry name" value="NHL"/>
    <property type="match status" value="1"/>
</dbReference>
<organism evidence="1 2">
    <name type="scientific">Granulicella rosea</name>
    <dbReference type="NCBI Taxonomy" id="474952"/>
    <lineage>
        <taxon>Bacteria</taxon>
        <taxon>Pseudomonadati</taxon>
        <taxon>Acidobacteriota</taxon>
        <taxon>Terriglobia</taxon>
        <taxon>Terriglobales</taxon>
        <taxon>Acidobacteriaceae</taxon>
        <taxon>Granulicella</taxon>
    </lineage>
</organism>
<evidence type="ECO:0000313" key="1">
    <source>
        <dbReference type="EMBL" id="SNS72333.1"/>
    </source>
</evidence>
<name>A0A239GUZ9_9BACT</name>
<dbReference type="Proteomes" id="UP000198356">
    <property type="component" value="Unassembled WGS sequence"/>
</dbReference>
<dbReference type="GO" id="GO:0016829">
    <property type="term" value="F:lyase activity"/>
    <property type="evidence" value="ECO:0007669"/>
    <property type="project" value="UniProtKB-KW"/>
</dbReference>
<dbReference type="EMBL" id="FZOU01000002">
    <property type="protein sequence ID" value="SNS72333.1"/>
    <property type="molecule type" value="Genomic_DNA"/>
</dbReference>
<dbReference type="PROSITE" id="PS51257">
    <property type="entry name" value="PROKAR_LIPOPROTEIN"/>
    <property type="match status" value="1"/>
</dbReference>
<dbReference type="GO" id="GO:0008270">
    <property type="term" value="F:zinc ion binding"/>
    <property type="evidence" value="ECO:0007669"/>
    <property type="project" value="UniProtKB-KW"/>
</dbReference>
<evidence type="ECO:0000313" key="2">
    <source>
        <dbReference type="Proteomes" id="UP000198356"/>
    </source>
</evidence>
<dbReference type="Gene3D" id="2.40.10.500">
    <property type="match status" value="1"/>
</dbReference>
<dbReference type="AlphaFoldDB" id="A0A239GUZ9"/>
<protein>
    <submittedName>
        <fullName evidence="1">Streptogramin lyase</fullName>
    </submittedName>
</protein>